<dbReference type="Pfam" id="PF14608">
    <property type="entry name" value="zf-CCCH_2"/>
    <property type="match status" value="3"/>
</dbReference>
<evidence type="ECO:0000313" key="10">
    <source>
        <dbReference type="EMBL" id="KZT01450.1"/>
    </source>
</evidence>
<dbReference type="Gene3D" id="1.10.340.40">
    <property type="entry name" value="Nuclear abundant poly(A) RNA-bind protein 2, N-terminal domain"/>
    <property type="match status" value="1"/>
</dbReference>
<comment type="subcellular location">
    <subcellularLocation>
        <location evidence="1">Nucleus</location>
    </subcellularLocation>
</comment>
<keyword evidence="3" id="KW-0479">Metal-binding</keyword>
<dbReference type="EMBL" id="KV427664">
    <property type="protein sequence ID" value="KZT01450.1"/>
    <property type="molecule type" value="Genomic_DNA"/>
</dbReference>
<dbReference type="PANTHER" id="PTHR14738">
    <property type="entry name" value="ZINC FINGER CCCH DOMAIN-CONTAINING PROTEIN 14"/>
    <property type="match status" value="1"/>
</dbReference>
<dbReference type="GO" id="GO:0008143">
    <property type="term" value="F:poly(A) binding"/>
    <property type="evidence" value="ECO:0007669"/>
    <property type="project" value="InterPro"/>
</dbReference>
<keyword evidence="6" id="KW-0862">Zinc</keyword>
<evidence type="ECO:0000256" key="3">
    <source>
        <dbReference type="ARBA" id="ARBA00022723"/>
    </source>
</evidence>
<feature type="compositionally biased region" description="Polar residues" evidence="9">
    <location>
        <begin position="91"/>
        <end position="101"/>
    </location>
</feature>
<evidence type="ECO:0000256" key="6">
    <source>
        <dbReference type="ARBA" id="ARBA00022833"/>
    </source>
</evidence>
<dbReference type="Gene3D" id="4.10.1000.40">
    <property type="match status" value="2"/>
</dbReference>
<name>A0A165BQ41_9APHY</name>
<dbReference type="OrthoDB" id="438553at2759"/>
<evidence type="ECO:0000256" key="5">
    <source>
        <dbReference type="ARBA" id="ARBA00022771"/>
    </source>
</evidence>
<keyword evidence="5" id="KW-0863">Zinc-finger</keyword>
<dbReference type="InterPro" id="IPR043094">
    <property type="entry name" value="Nab2/ZC3H14_N_sf"/>
</dbReference>
<feature type="region of interest" description="Disordered" evidence="9">
    <location>
        <begin position="307"/>
        <end position="331"/>
    </location>
</feature>
<keyword evidence="11" id="KW-1185">Reference proteome</keyword>
<dbReference type="Proteomes" id="UP000076871">
    <property type="component" value="Unassembled WGS sequence"/>
</dbReference>
<evidence type="ECO:0008006" key="12">
    <source>
        <dbReference type="Google" id="ProtNLM"/>
    </source>
</evidence>
<dbReference type="AlphaFoldDB" id="A0A165BQ41"/>
<evidence type="ECO:0000256" key="8">
    <source>
        <dbReference type="SAM" id="Coils"/>
    </source>
</evidence>
<evidence type="ECO:0000256" key="1">
    <source>
        <dbReference type="ARBA" id="ARBA00004123"/>
    </source>
</evidence>
<evidence type="ECO:0000256" key="2">
    <source>
        <dbReference type="ARBA" id="ARBA00008423"/>
    </source>
</evidence>
<feature type="region of interest" description="Disordered" evidence="9">
    <location>
        <begin position="178"/>
        <end position="204"/>
    </location>
</feature>
<organism evidence="10 11">
    <name type="scientific">Laetiporus sulphureus 93-53</name>
    <dbReference type="NCBI Taxonomy" id="1314785"/>
    <lineage>
        <taxon>Eukaryota</taxon>
        <taxon>Fungi</taxon>
        <taxon>Dikarya</taxon>
        <taxon>Basidiomycota</taxon>
        <taxon>Agaricomycotina</taxon>
        <taxon>Agaricomycetes</taxon>
        <taxon>Polyporales</taxon>
        <taxon>Laetiporus</taxon>
    </lineage>
</organism>
<dbReference type="GO" id="GO:0008270">
    <property type="term" value="F:zinc ion binding"/>
    <property type="evidence" value="ECO:0007669"/>
    <property type="project" value="UniProtKB-KW"/>
</dbReference>
<sequence>MAFGLTIGTPRATALQNSIQDELMRRGYSQDADQVMAEYITIMIINNKTSEQINSELLDLIGPDLESDFVEWLFAEAAKGAPESVAPPTAESPTSVQTPTGESAPFVVGANEGGRRAVGKPRPSAPLYQQALNQAFPASAGQKRPMSARSPSPVHLNKARRMDLPTGPRAMFRDGQGAVHGGGGGSRSLLERVGPPRNGPNSRAQDDVQMRIDNITASSPDANMMMMGGFPMAGMDMGQMNVTTPVMLQEMMMGQMALMTQMASAMGMMGQGQYAGGGGFPMQQQGMGNDMGFGEMQGHHMNEGMAGRGRGRGRGGMRGTGRGRGGAPGLQAVSQPTDVPMDGVQPAPAQIISPALSMPIPTPAAAFPATATGTPAIYNLAAQVHPAFVPPERPQSPTLCKYGVKCTNPLCRYSHPSPVATVDSGVVTSKEACQEGKYCKDPHCTKMHVSPAVLKSSAEQLRPSKFTFVAPPVTHGQSQMPCRYGASCTRPDCIFQHPGRPPHHVPPSSTPCRYGAACTRESCPYQHPKGRAALPSTFHRGLTPTGPMVNVSTSGTRSFGTQGFNKSVTFNKPDSAAIEKRLKKMEEEKSQAEKAIAQAEAAAAEKKDEAMAVGA</sequence>
<evidence type="ECO:0000256" key="4">
    <source>
        <dbReference type="ARBA" id="ARBA00022737"/>
    </source>
</evidence>
<keyword evidence="7" id="KW-0539">Nucleus</keyword>
<dbReference type="InParanoid" id="A0A165BQ41"/>
<accession>A0A165BQ41</accession>
<feature type="region of interest" description="Disordered" evidence="9">
    <location>
        <begin position="81"/>
        <end position="103"/>
    </location>
</feature>
<reference evidence="10 11" key="1">
    <citation type="journal article" date="2016" name="Mol. Biol. Evol.">
        <title>Comparative Genomics of Early-Diverging Mushroom-Forming Fungi Provides Insights into the Origins of Lignocellulose Decay Capabilities.</title>
        <authorList>
            <person name="Nagy L.G."/>
            <person name="Riley R."/>
            <person name="Tritt A."/>
            <person name="Adam C."/>
            <person name="Daum C."/>
            <person name="Floudas D."/>
            <person name="Sun H."/>
            <person name="Yadav J.S."/>
            <person name="Pangilinan J."/>
            <person name="Larsson K.H."/>
            <person name="Matsuura K."/>
            <person name="Barry K."/>
            <person name="Labutti K."/>
            <person name="Kuo R."/>
            <person name="Ohm R.A."/>
            <person name="Bhattacharya S.S."/>
            <person name="Shirouzu T."/>
            <person name="Yoshinaga Y."/>
            <person name="Martin F.M."/>
            <person name="Grigoriev I.V."/>
            <person name="Hibbett D.S."/>
        </authorList>
    </citation>
    <scope>NUCLEOTIDE SEQUENCE [LARGE SCALE GENOMIC DNA]</scope>
    <source>
        <strain evidence="10 11">93-53</strain>
    </source>
</reference>
<evidence type="ECO:0000256" key="7">
    <source>
        <dbReference type="ARBA" id="ARBA00023242"/>
    </source>
</evidence>
<dbReference type="STRING" id="1314785.A0A165BQ41"/>
<dbReference type="RefSeq" id="XP_040759190.1">
    <property type="nucleotide sequence ID" value="XM_040911369.1"/>
</dbReference>
<proteinExistence type="inferred from homology"/>
<comment type="similarity">
    <text evidence="2">Belongs to the ZC3H14 family.</text>
</comment>
<feature type="coiled-coil region" evidence="8">
    <location>
        <begin position="575"/>
        <end position="609"/>
    </location>
</feature>
<protein>
    <recommendedName>
        <fullName evidence="12">C3H1-type domain-containing protein</fullName>
    </recommendedName>
</protein>
<gene>
    <name evidence="10" type="ORF">LAESUDRAFT_745379</name>
</gene>
<dbReference type="GO" id="GO:0005737">
    <property type="term" value="C:cytoplasm"/>
    <property type="evidence" value="ECO:0007669"/>
    <property type="project" value="TreeGrafter"/>
</dbReference>
<keyword evidence="4" id="KW-0677">Repeat</keyword>
<dbReference type="GO" id="GO:0043488">
    <property type="term" value="P:regulation of mRNA stability"/>
    <property type="evidence" value="ECO:0007669"/>
    <property type="project" value="InterPro"/>
</dbReference>
<evidence type="ECO:0000313" key="11">
    <source>
        <dbReference type="Proteomes" id="UP000076871"/>
    </source>
</evidence>
<dbReference type="InterPro" id="IPR040366">
    <property type="entry name" value="Nab2/ZC3H14"/>
</dbReference>
<evidence type="ECO:0000256" key="9">
    <source>
        <dbReference type="SAM" id="MobiDB-lite"/>
    </source>
</evidence>
<dbReference type="PANTHER" id="PTHR14738:SF29">
    <property type="entry name" value="ZINC FINGER CCCH DOMAIN-CONTAINING PROTEIN 14"/>
    <property type="match status" value="1"/>
</dbReference>
<dbReference type="GeneID" id="63828397"/>
<dbReference type="GO" id="GO:0005634">
    <property type="term" value="C:nucleus"/>
    <property type="evidence" value="ECO:0007669"/>
    <property type="project" value="UniProtKB-SubCell"/>
</dbReference>
<feature type="compositionally biased region" description="Gly residues" evidence="9">
    <location>
        <begin position="316"/>
        <end position="328"/>
    </location>
</feature>
<keyword evidence="8" id="KW-0175">Coiled coil</keyword>